<keyword evidence="6 9" id="KW-0560">Oxidoreductase</keyword>
<geneLocation type="plasmid" evidence="12 13">
    <name>pDAETH-1</name>
</geneLocation>
<evidence type="ECO:0000259" key="11">
    <source>
        <dbReference type="Pfam" id="PF07992"/>
    </source>
</evidence>
<dbReference type="PIRSF" id="PIRSF000350">
    <property type="entry name" value="Mercury_reductase_MerA"/>
    <property type="match status" value="1"/>
</dbReference>
<dbReference type="PANTHER" id="PTHR43014:SF2">
    <property type="entry name" value="MERCURIC REDUCTASE"/>
    <property type="match status" value="1"/>
</dbReference>
<feature type="domain" description="Pyridine nucleotide-disulphide oxidoreductase dimerisation" evidence="10">
    <location>
        <begin position="371"/>
        <end position="484"/>
    </location>
</feature>
<evidence type="ECO:0000256" key="6">
    <source>
        <dbReference type="ARBA" id="ARBA00023002"/>
    </source>
</evidence>
<name>A0ABM8AJD2_9DEIO</name>
<evidence type="ECO:0000313" key="13">
    <source>
        <dbReference type="Proteomes" id="UP001064971"/>
    </source>
</evidence>
<evidence type="ECO:0000256" key="3">
    <source>
        <dbReference type="ARBA" id="ARBA00022630"/>
    </source>
</evidence>
<dbReference type="Gene3D" id="3.30.390.30">
    <property type="match status" value="1"/>
</dbReference>
<dbReference type="Pfam" id="PF02852">
    <property type="entry name" value="Pyr_redox_dim"/>
    <property type="match status" value="1"/>
</dbReference>
<reference evidence="12" key="1">
    <citation type="submission" date="2022-07" db="EMBL/GenBank/DDBJ databases">
        <title>Complete Genome Sequence of the Radioresistant Bacterium Deinococcus aetherius ST0316, Isolated from the Air Dust collected in Lower Stratosphere above Japan.</title>
        <authorList>
            <person name="Satoh K."/>
            <person name="Hagiwara K."/>
            <person name="Katsumata K."/>
            <person name="Kubo A."/>
            <person name="Yokobori S."/>
            <person name="Yamagishi A."/>
            <person name="Oono Y."/>
            <person name="Narumi I."/>
        </authorList>
    </citation>
    <scope>NUCLEOTIDE SEQUENCE</scope>
    <source>
        <strain evidence="12">ST0316</strain>
        <plasmid evidence="12">pDAETH-1</plasmid>
    </source>
</reference>
<dbReference type="EMBL" id="AP026561">
    <property type="protein sequence ID" value="BDP43923.1"/>
    <property type="molecule type" value="Genomic_DNA"/>
</dbReference>
<dbReference type="RefSeq" id="WP_264777756.1">
    <property type="nucleotide sequence ID" value="NZ_AP026561.1"/>
</dbReference>
<dbReference type="PRINTS" id="PR00368">
    <property type="entry name" value="FADPNR"/>
</dbReference>
<evidence type="ECO:0000256" key="7">
    <source>
        <dbReference type="ARBA" id="ARBA00023157"/>
    </source>
</evidence>
<dbReference type="Gene3D" id="3.50.50.60">
    <property type="entry name" value="FAD/NAD(P)-binding domain"/>
    <property type="match status" value="2"/>
</dbReference>
<keyword evidence="7" id="KW-1015">Disulfide bond</keyword>
<evidence type="ECO:0000256" key="4">
    <source>
        <dbReference type="ARBA" id="ARBA00022827"/>
    </source>
</evidence>
<dbReference type="SUPFAM" id="SSF51905">
    <property type="entry name" value="FAD/NAD(P)-binding domain"/>
    <property type="match status" value="1"/>
</dbReference>
<dbReference type="PRINTS" id="PR00411">
    <property type="entry name" value="PNDRDTASEI"/>
</dbReference>
<comment type="cofactor">
    <cofactor evidence="1">
        <name>FAD</name>
        <dbReference type="ChEBI" id="CHEBI:57692"/>
    </cofactor>
</comment>
<keyword evidence="5" id="KW-0521">NADP</keyword>
<dbReference type="InterPro" id="IPR036188">
    <property type="entry name" value="FAD/NAD-bd_sf"/>
</dbReference>
<keyword evidence="13" id="KW-1185">Reference proteome</keyword>
<dbReference type="InterPro" id="IPR023753">
    <property type="entry name" value="FAD/NAD-binding_dom"/>
</dbReference>
<evidence type="ECO:0000256" key="2">
    <source>
        <dbReference type="ARBA" id="ARBA00007532"/>
    </source>
</evidence>
<dbReference type="InterPro" id="IPR012999">
    <property type="entry name" value="Pyr_OxRdtase_I_AS"/>
</dbReference>
<dbReference type="InterPro" id="IPR001100">
    <property type="entry name" value="Pyr_nuc-diS_OxRdtase"/>
</dbReference>
<evidence type="ECO:0000256" key="5">
    <source>
        <dbReference type="ARBA" id="ARBA00022857"/>
    </source>
</evidence>
<evidence type="ECO:0000313" key="12">
    <source>
        <dbReference type="EMBL" id="BDP43923.1"/>
    </source>
</evidence>
<dbReference type="InterPro" id="IPR016156">
    <property type="entry name" value="FAD/NAD-linked_Rdtase_dimer_sf"/>
</dbReference>
<organism evidence="12 13">
    <name type="scientific">Deinococcus aetherius</name>
    <dbReference type="NCBI Taxonomy" id="200252"/>
    <lineage>
        <taxon>Bacteria</taxon>
        <taxon>Thermotogati</taxon>
        <taxon>Deinococcota</taxon>
        <taxon>Deinococci</taxon>
        <taxon>Deinococcales</taxon>
        <taxon>Deinococcaceae</taxon>
        <taxon>Deinococcus</taxon>
    </lineage>
</organism>
<keyword evidence="4 9" id="KW-0274">FAD</keyword>
<keyword evidence="8 9" id="KW-0676">Redox-active center</keyword>
<dbReference type="PROSITE" id="PS00076">
    <property type="entry name" value="PYRIDINE_REDOX_1"/>
    <property type="match status" value="1"/>
</dbReference>
<dbReference type="Pfam" id="PF07992">
    <property type="entry name" value="Pyr_redox_2"/>
    <property type="match status" value="1"/>
</dbReference>
<feature type="domain" description="FAD/NAD(P)-binding" evidence="11">
    <location>
        <begin position="27"/>
        <end position="343"/>
    </location>
</feature>
<gene>
    <name evidence="12" type="ORF">DAETH_38920</name>
</gene>
<evidence type="ECO:0000256" key="8">
    <source>
        <dbReference type="ARBA" id="ARBA00023284"/>
    </source>
</evidence>
<comment type="similarity">
    <text evidence="2 9">Belongs to the class-I pyridine nucleotide-disulfide oxidoreductase family.</text>
</comment>
<evidence type="ECO:0000256" key="1">
    <source>
        <dbReference type="ARBA" id="ARBA00001974"/>
    </source>
</evidence>
<evidence type="ECO:0000259" key="10">
    <source>
        <dbReference type="Pfam" id="PF02852"/>
    </source>
</evidence>
<sequence length="504" mass="54156">MTATAGRTRELEWNVPCALGTRTLQGDVVVIGGGSAGLTAAQVAAAAGKRVLLIERDRLGGECLFTGCVPSKTLLSLARTVHEARSAEGLGLAVMGEPSWRAVQTRLRRTVNRFHETDSPRAVERRGVRVLAGETRFVAPRTLELRCGDHTHEVRGRNFVLATGSRTVIPPIEGLDEVPFLTHETVFTLPERPAHLLIVGGGPLGCELAQAFARLGSDVTVVERGERLIERDEPEASAMLRDILGADGVRVHLNSEVVRVERAAEGIQVHLSSGGLVCASHVLLATGKRPRVEDLGLDVIGAEYDEQGLKVDAAMRSVSCPYLWGAGDVVGGPMFTHGATERGTLAGLGSLGLPGRFLARIRAPAARVEDIPSVTYTDPAIARWGLTEREAVRRHGRRVTVVEYGAWQLDRALIEGEVGFVKLVALSGFLGTPLGLRVVGAEVVGEYAGELIQLLSLPARLGFHPLKLALLPAPYPTYAEAVRQTYLGLFTRGHAFGRRRRGRA</sequence>
<dbReference type="SUPFAM" id="SSF55424">
    <property type="entry name" value="FAD/NAD-linked reductases, dimerisation (C-terminal) domain"/>
    <property type="match status" value="1"/>
</dbReference>
<keyword evidence="3 9" id="KW-0285">Flavoprotein</keyword>
<dbReference type="InterPro" id="IPR004099">
    <property type="entry name" value="Pyr_nucl-diS_OxRdtase_dimer"/>
</dbReference>
<dbReference type="Proteomes" id="UP001064971">
    <property type="component" value="Plasmid pDAETH-1"/>
</dbReference>
<protein>
    <submittedName>
        <fullName evidence="12">Mercuric reductase</fullName>
    </submittedName>
</protein>
<evidence type="ECO:0000256" key="9">
    <source>
        <dbReference type="RuleBase" id="RU003691"/>
    </source>
</evidence>
<keyword evidence="12" id="KW-0614">Plasmid</keyword>
<dbReference type="PANTHER" id="PTHR43014">
    <property type="entry name" value="MERCURIC REDUCTASE"/>
    <property type="match status" value="1"/>
</dbReference>
<accession>A0ABM8AJD2</accession>
<proteinExistence type="inferred from homology"/>